<evidence type="ECO:0000313" key="12">
    <source>
        <dbReference type="Proteomes" id="UP000224974"/>
    </source>
</evidence>
<dbReference type="RefSeq" id="WP_029095075.1">
    <property type="nucleotide sequence ID" value="NZ_CAADJA010000002.1"/>
</dbReference>
<feature type="binding site" evidence="9">
    <location>
        <position position="211"/>
    </location>
    <ligand>
        <name>Zn(2+)</name>
        <dbReference type="ChEBI" id="CHEBI:29105"/>
        <label>1</label>
        <note>catalytic</note>
    </ligand>
</feature>
<dbReference type="PANTHER" id="PTHR46018:SF2">
    <property type="entry name" value="ZINC PHOSPHODIESTERASE ELAC PROTEIN 1"/>
    <property type="match status" value="1"/>
</dbReference>
<dbReference type="OrthoDB" id="9803916at2"/>
<keyword evidence="7 9" id="KW-0862">Zinc</keyword>
<dbReference type="Proteomes" id="UP000373449">
    <property type="component" value="Unassembled WGS sequence"/>
</dbReference>
<evidence type="ECO:0000256" key="7">
    <source>
        <dbReference type="ARBA" id="ARBA00022833"/>
    </source>
</evidence>
<evidence type="ECO:0000256" key="2">
    <source>
        <dbReference type="ARBA" id="ARBA00022694"/>
    </source>
</evidence>
<evidence type="ECO:0000256" key="6">
    <source>
        <dbReference type="ARBA" id="ARBA00022801"/>
    </source>
</evidence>
<dbReference type="GO" id="GO:0042802">
    <property type="term" value="F:identical protein binding"/>
    <property type="evidence" value="ECO:0007669"/>
    <property type="project" value="UniProtKB-ARBA"/>
</dbReference>
<evidence type="ECO:0000256" key="8">
    <source>
        <dbReference type="ARBA" id="ARBA00022839"/>
    </source>
</evidence>
<gene>
    <name evidence="9 11" type="primary">rbn</name>
    <name evidence="10" type="ORF">CRN84_05140</name>
    <name evidence="11" type="ORF">NCTC12282_01720</name>
</gene>
<feature type="binding site" evidence="9">
    <location>
        <position position="67"/>
    </location>
    <ligand>
        <name>Zn(2+)</name>
        <dbReference type="ChEBI" id="CHEBI:29105"/>
        <label>2</label>
        <note>catalytic</note>
    </ligand>
</feature>
<feature type="binding site" evidence="9">
    <location>
        <position position="269"/>
    </location>
    <ligand>
        <name>Zn(2+)</name>
        <dbReference type="ChEBI" id="CHEBI:29105"/>
        <label>2</label>
        <note>catalytic</note>
    </ligand>
</feature>
<feature type="binding site" evidence="9">
    <location>
        <position position="140"/>
    </location>
    <ligand>
        <name>Zn(2+)</name>
        <dbReference type="ChEBI" id="CHEBI:29105"/>
        <label>1</label>
        <note>catalytic</note>
    </ligand>
</feature>
<dbReference type="HAMAP" id="MF_01818">
    <property type="entry name" value="RNase_Z_BN"/>
    <property type="match status" value="1"/>
</dbReference>
<comment type="cofactor">
    <cofactor evidence="9">
        <name>Zn(2+)</name>
        <dbReference type="ChEBI" id="CHEBI:29105"/>
    </cofactor>
    <text evidence="9">Binds 2 Zn(2+) ions.</text>
</comment>
<accession>A0A2C6DJ26</accession>
<evidence type="ECO:0000313" key="10">
    <source>
        <dbReference type="EMBL" id="PHI28743.1"/>
    </source>
</evidence>
<reference evidence="10" key="1">
    <citation type="submission" date="2017-09" db="EMBL/GenBank/DDBJ databases">
        <title>FDA dAtabase for Regulatory Grade micrObial Sequences (FDA-ARGOS): Supporting development and validation of Infectious Disease Dx tests.</title>
        <authorList>
            <person name="Minogue T."/>
            <person name="Wolcott M."/>
            <person name="Wasieloski L."/>
            <person name="Aguilar W."/>
            <person name="Moore D."/>
            <person name="Tallon L.J."/>
            <person name="Sadzewicz L."/>
            <person name="Ott S."/>
            <person name="Zhao X."/>
            <person name="Nagaraj S."/>
            <person name="Vavikolanu K."/>
            <person name="Aluvathingal J."/>
            <person name="Nadendla S."/>
            <person name="Sichtig H."/>
        </authorList>
    </citation>
    <scope>NUCLEOTIDE SEQUENCE</scope>
    <source>
        <strain evidence="10">FDAARGOS_387</strain>
    </source>
</reference>
<sequence>MELIFLGTGAGMPSKERNVTSVALNLMAERNSFWLFDCGEATQHQILHTQVKLGRIEKIFITHLHGDHLFGLPGLLGSRSMSGSTEPLTLYGPTGIKAFIESALSLSGSYLTYPLDIVEIQPGLVFKDAQIEVSTLPLTHGIASFGYRIEESDKPGTLDAARLIAEGITPGPLFQRLKSGESVTLDNGQIINGQDYIGPNQKGKSIAIFGDTTPTELGPQLAAGVDVMVHETTLEASMAEQANSRGHSTTHQAAELAKQAGVKKLIITHFSGRYDRDECQRLLAECRTIFPATDAAYDLGVFEI</sequence>
<proteinExistence type="inferred from homology"/>
<keyword evidence="4 9" id="KW-0479">Metal-binding</keyword>
<feature type="binding site" evidence="9">
    <location>
        <position position="65"/>
    </location>
    <ligand>
        <name>Zn(2+)</name>
        <dbReference type="ChEBI" id="CHEBI:29105"/>
        <label>1</label>
        <note>catalytic</note>
    </ligand>
</feature>
<dbReference type="STRING" id="1111728.GCA_000427805_02372"/>
<evidence type="ECO:0000256" key="3">
    <source>
        <dbReference type="ARBA" id="ARBA00022722"/>
    </source>
</evidence>
<keyword evidence="2 9" id="KW-0819">tRNA processing</keyword>
<dbReference type="CDD" id="cd07717">
    <property type="entry name" value="RNaseZ_ZiPD-like_MBL-fold"/>
    <property type="match status" value="1"/>
</dbReference>
<reference evidence="11 13" key="3">
    <citation type="submission" date="2019-03" db="EMBL/GenBank/DDBJ databases">
        <authorList>
            <consortium name="Pathogen Informatics"/>
        </authorList>
    </citation>
    <scope>NUCLEOTIDE SEQUENCE [LARGE SCALE GENOMIC DNA]</scope>
    <source>
        <strain evidence="11 13">NCTC12282</strain>
    </source>
</reference>
<name>A0A2C6DJ26_9GAMM</name>
<dbReference type="NCBIfam" id="TIGR02651">
    <property type="entry name" value="RNase_Z"/>
    <property type="match status" value="1"/>
</dbReference>
<dbReference type="AlphaFoldDB" id="A0A2C6DJ26"/>
<keyword evidence="3 9" id="KW-0540">Nuclease</keyword>
<dbReference type="PANTHER" id="PTHR46018">
    <property type="entry name" value="ZINC PHOSPHODIESTERASE ELAC PROTEIN 1"/>
    <property type="match status" value="1"/>
</dbReference>
<dbReference type="GO" id="GO:0004527">
    <property type="term" value="F:exonuclease activity"/>
    <property type="evidence" value="ECO:0007669"/>
    <property type="project" value="UniProtKB-UniRule"/>
</dbReference>
<organism evidence="10 12">
    <name type="scientific">Budvicia aquatica</name>
    <dbReference type="NCBI Taxonomy" id="82979"/>
    <lineage>
        <taxon>Bacteria</taxon>
        <taxon>Pseudomonadati</taxon>
        <taxon>Pseudomonadota</taxon>
        <taxon>Gammaproteobacteria</taxon>
        <taxon>Enterobacterales</taxon>
        <taxon>Budviciaceae</taxon>
        <taxon>Budvicia</taxon>
    </lineage>
</organism>
<feature type="binding site" evidence="9">
    <location>
        <position position="68"/>
    </location>
    <ligand>
        <name>Zn(2+)</name>
        <dbReference type="ChEBI" id="CHEBI:29105"/>
        <label>2</label>
        <note>catalytic</note>
    </ligand>
</feature>
<evidence type="ECO:0000313" key="11">
    <source>
        <dbReference type="EMBL" id="VFS46790.1"/>
    </source>
</evidence>
<keyword evidence="6 9" id="KW-0378">Hydrolase</keyword>
<keyword evidence="12" id="KW-1185">Reference proteome</keyword>
<evidence type="ECO:0000256" key="5">
    <source>
        <dbReference type="ARBA" id="ARBA00022759"/>
    </source>
</evidence>
<dbReference type="EMBL" id="PDDX01000001">
    <property type="protein sequence ID" value="PHI28743.1"/>
    <property type="molecule type" value="Genomic_DNA"/>
</dbReference>
<feature type="binding site" evidence="9">
    <location>
        <position position="63"/>
    </location>
    <ligand>
        <name>Zn(2+)</name>
        <dbReference type="ChEBI" id="CHEBI:29105"/>
        <label>1</label>
        <note>catalytic</note>
    </ligand>
</feature>
<feature type="active site" description="Proton acceptor" evidence="9">
    <location>
        <position position="67"/>
    </location>
</feature>
<dbReference type="SUPFAM" id="SSF56281">
    <property type="entry name" value="Metallo-hydrolase/oxidoreductase"/>
    <property type="match status" value="1"/>
</dbReference>
<dbReference type="InterPro" id="IPR013471">
    <property type="entry name" value="RNase_Z/BN"/>
</dbReference>
<dbReference type="Gene3D" id="3.60.15.10">
    <property type="entry name" value="Ribonuclease Z/Hydroxyacylglutathione hydrolase-like"/>
    <property type="match status" value="1"/>
</dbReference>
<dbReference type="FunFam" id="3.60.15.10:FF:000002">
    <property type="entry name" value="Ribonuclease Z"/>
    <property type="match status" value="1"/>
</dbReference>
<evidence type="ECO:0000256" key="1">
    <source>
        <dbReference type="ARBA" id="ARBA00011738"/>
    </source>
</evidence>
<keyword evidence="8 9" id="KW-0269">Exonuclease</keyword>
<dbReference type="Pfam" id="PF23023">
    <property type="entry name" value="Anti-Pycsar_Apyc1"/>
    <property type="match status" value="1"/>
</dbReference>
<feature type="binding site" evidence="9">
    <location>
        <position position="211"/>
    </location>
    <ligand>
        <name>Zn(2+)</name>
        <dbReference type="ChEBI" id="CHEBI:29105"/>
        <label>2</label>
        <note>catalytic</note>
    </ligand>
</feature>
<keyword evidence="5 9" id="KW-0255">Endonuclease</keyword>
<dbReference type="InterPro" id="IPR036866">
    <property type="entry name" value="RibonucZ/Hydroxyglut_hydro"/>
</dbReference>
<dbReference type="NCBIfam" id="NF000800">
    <property type="entry name" value="PRK00055.1-1"/>
    <property type="match status" value="1"/>
</dbReference>
<protein>
    <recommendedName>
        <fullName evidence="9">Ribonuclease BN</fullName>
        <shortName evidence="9">RNase BN</shortName>
        <ecNumber evidence="9">3.1.-.-</ecNumber>
    </recommendedName>
    <alternativeName>
        <fullName evidence="9">Ribonuclease Z homolog</fullName>
        <shortName evidence="9">RNase Z homolog</shortName>
    </alternativeName>
</protein>
<dbReference type="GO" id="GO:0008270">
    <property type="term" value="F:zinc ion binding"/>
    <property type="evidence" value="ECO:0007669"/>
    <property type="project" value="UniProtKB-UniRule"/>
</dbReference>
<dbReference type="EMBL" id="CAADJA010000002">
    <property type="protein sequence ID" value="VFS46790.1"/>
    <property type="molecule type" value="Genomic_DNA"/>
</dbReference>
<evidence type="ECO:0000256" key="9">
    <source>
        <dbReference type="HAMAP-Rule" id="MF_01818"/>
    </source>
</evidence>
<comment type="subunit">
    <text evidence="1 9">Homodimer.</text>
</comment>
<dbReference type="GO" id="GO:0042781">
    <property type="term" value="F:3'-tRNA processing endoribonuclease activity"/>
    <property type="evidence" value="ECO:0007669"/>
    <property type="project" value="TreeGrafter"/>
</dbReference>
<evidence type="ECO:0000313" key="13">
    <source>
        <dbReference type="Proteomes" id="UP000373449"/>
    </source>
</evidence>
<evidence type="ECO:0000256" key="4">
    <source>
        <dbReference type="ARBA" id="ARBA00022723"/>
    </source>
</evidence>
<comment type="function">
    <text evidence="9">Zinc phosphodiesterase, which has both exoribonuclease and endoribonuclease activities.</text>
</comment>
<comment type="similarity">
    <text evidence="9">Belongs to the RNase Z family. RNase BN subfamily.</text>
</comment>
<dbReference type="NCBIfam" id="NF000801">
    <property type="entry name" value="PRK00055.1-3"/>
    <property type="match status" value="1"/>
</dbReference>
<reference evidence="12" key="2">
    <citation type="submission" date="2017-09" db="EMBL/GenBank/DDBJ databases">
        <title>FDA dAtabase for Regulatory Grade micrObial Sequences (FDA-ARGOS): Supporting development and validation of Infectious Disease Dx tests.</title>
        <authorList>
            <person name="Minogue T."/>
            <person name="Wolcott M."/>
            <person name="Wasieloski L."/>
            <person name="Aguilar W."/>
            <person name="Moore D."/>
            <person name="Tallon L."/>
            <person name="Sadzewicz L."/>
            <person name="Ott S."/>
            <person name="Zhao X."/>
            <person name="Nagaraj S."/>
            <person name="Vavikolanu K."/>
            <person name="Aluvathingal J."/>
            <person name="Nadendla S."/>
            <person name="Sichtig H."/>
        </authorList>
    </citation>
    <scope>NUCLEOTIDE SEQUENCE [LARGE SCALE GENOMIC DNA]</scope>
    <source>
        <strain evidence="12">FDAARGOS_387</strain>
    </source>
</reference>
<dbReference type="Proteomes" id="UP000224974">
    <property type="component" value="Unassembled WGS sequence"/>
</dbReference>
<dbReference type="EC" id="3.1.-.-" evidence="9"/>